<dbReference type="InterPro" id="IPR011075">
    <property type="entry name" value="TetR_C"/>
</dbReference>
<dbReference type="SUPFAM" id="SSF48498">
    <property type="entry name" value="Tetracyclin repressor-like, C-terminal domain"/>
    <property type="match status" value="1"/>
</dbReference>
<proteinExistence type="predicted"/>
<feature type="DNA-binding region" description="H-T-H motif" evidence="4">
    <location>
        <begin position="31"/>
        <end position="50"/>
    </location>
</feature>
<dbReference type="Pfam" id="PF16925">
    <property type="entry name" value="TetR_C_13"/>
    <property type="match status" value="1"/>
</dbReference>
<dbReference type="RefSeq" id="WP_129211703.1">
    <property type="nucleotide sequence ID" value="NZ_REGR01000002.1"/>
</dbReference>
<dbReference type="PROSITE" id="PS50977">
    <property type="entry name" value="HTH_TETR_2"/>
    <property type="match status" value="1"/>
</dbReference>
<evidence type="ECO:0000313" key="6">
    <source>
        <dbReference type="EMBL" id="RXZ45047.1"/>
    </source>
</evidence>
<evidence type="ECO:0000259" key="5">
    <source>
        <dbReference type="PROSITE" id="PS50977"/>
    </source>
</evidence>
<name>A0ABY0FI85_9NEIS</name>
<organism evidence="6 7">
    <name type="scientific">Crenobacter cavernae</name>
    <dbReference type="NCBI Taxonomy" id="2290923"/>
    <lineage>
        <taxon>Bacteria</taxon>
        <taxon>Pseudomonadati</taxon>
        <taxon>Pseudomonadota</taxon>
        <taxon>Betaproteobacteria</taxon>
        <taxon>Neisseriales</taxon>
        <taxon>Neisseriaceae</taxon>
        <taxon>Crenobacter</taxon>
    </lineage>
</organism>
<dbReference type="PANTHER" id="PTHR47506">
    <property type="entry name" value="TRANSCRIPTIONAL REGULATORY PROTEIN"/>
    <property type="match status" value="1"/>
</dbReference>
<evidence type="ECO:0000256" key="4">
    <source>
        <dbReference type="PROSITE-ProRule" id="PRU00335"/>
    </source>
</evidence>
<sequence length="199" mass="21716">MARPNLFHDTREHILATGEALVQSRGFTAAGLTELLNAANVPKGSFYHYFKSKEDYGVALLIRYFDQYDAAMGEKLTAPGRPARERLLSYFEGWVENACAPETHGGCLVVKLAGEVCDLSEPMRETLTGGMAHIVARLAEVVEQGQADGSISCPTSPQAFADALYAMWLGAALRAKVERCPDSLNAAMEDTRARLTFLQ</sequence>
<protein>
    <submittedName>
        <fullName evidence="6">TetR/AcrR family transcriptional regulator</fullName>
    </submittedName>
</protein>
<evidence type="ECO:0000313" key="7">
    <source>
        <dbReference type="Proteomes" id="UP000290682"/>
    </source>
</evidence>
<evidence type="ECO:0000256" key="3">
    <source>
        <dbReference type="ARBA" id="ARBA00023163"/>
    </source>
</evidence>
<reference evidence="6 7" key="1">
    <citation type="submission" date="2018-10" db="EMBL/GenBank/DDBJ databases">
        <title>Draft genome of Fastidiocella sp. strain 375T, a bacterium isolated from a karstic cave dripping water.</title>
        <authorList>
            <person name="Coelho C."/>
            <person name="Verissimo A."/>
            <person name="Tiago I."/>
        </authorList>
    </citation>
    <scope>NUCLEOTIDE SEQUENCE [LARGE SCALE GENOMIC DNA]</scope>
    <source>
        <strain evidence="6 7">CAVE-375</strain>
    </source>
</reference>
<evidence type="ECO:0000256" key="1">
    <source>
        <dbReference type="ARBA" id="ARBA00023015"/>
    </source>
</evidence>
<keyword evidence="3" id="KW-0804">Transcription</keyword>
<keyword evidence="7" id="KW-1185">Reference proteome</keyword>
<dbReference type="Gene3D" id="1.10.357.10">
    <property type="entry name" value="Tetracycline Repressor, domain 2"/>
    <property type="match status" value="1"/>
</dbReference>
<dbReference type="SUPFAM" id="SSF46689">
    <property type="entry name" value="Homeodomain-like"/>
    <property type="match status" value="1"/>
</dbReference>
<gene>
    <name evidence="6" type="ORF">EBB06_03915</name>
</gene>
<feature type="domain" description="HTH tetR-type" evidence="5">
    <location>
        <begin position="8"/>
        <end position="68"/>
    </location>
</feature>
<evidence type="ECO:0000256" key="2">
    <source>
        <dbReference type="ARBA" id="ARBA00023125"/>
    </source>
</evidence>
<keyword evidence="2 4" id="KW-0238">DNA-binding</keyword>
<dbReference type="PANTHER" id="PTHR47506:SF6">
    <property type="entry name" value="HTH-TYPE TRANSCRIPTIONAL REPRESSOR NEMR"/>
    <property type="match status" value="1"/>
</dbReference>
<dbReference type="Proteomes" id="UP000290682">
    <property type="component" value="Unassembled WGS sequence"/>
</dbReference>
<comment type="caution">
    <text evidence="6">The sequence shown here is derived from an EMBL/GenBank/DDBJ whole genome shotgun (WGS) entry which is preliminary data.</text>
</comment>
<dbReference type="Pfam" id="PF00440">
    <property type="entry name" value="TetR_N"/>
    <property type="match status" value="1"/>
</dbReference>
<dbReference type="InterPro" id="IPR036271">
    <property type="entry name" value="Tet_transcr_reg_TetR-rel_C_sf"/>
</dbReference>
<dbReference type="EMBL" id="REGR01000002">
    <property type="protein sequence ID" value="RXZ45047.1"/>
    <property type="molecule type" value="Genomic_DNA"/>
</dbReference>
<dbReference type="InterPro" id="IPR009057">
    <property type="entry name" value="Homeodomain-like_sf"/>
</dbReference>
<accession>A0ABY0FI85</accession>
<keyword evidence="1" id="KW-0805">Transcription regulation</keyword>
<dbReference type="InterPro" id="IPR001647">
    <property type="entry name" value="HTH_TetR"/>
</dbReference>